<evidence type="ECO:0000256" key="3">
    <source>
        <dbReference type="ARBA" id="ARBA00023027"/>
    </source>
</evidence>
<dbReference type="InterPro" id="IPR058205">
    <property type="entry name" value="D-LDH-like"/>
</dbReference>
<keyword evidence="2 4" id="KW-0560">Oxidoreductase</keyword>
<keyword evidence="8" id="KW-1185">Reference proteome</keyword>
<dbReference type="SUPFAM" id="SSF52283">
    <property type="entry name" value="Formate/glycerate dehydrogenase catalytic domain-like"/>
    <property type="match status" value="1"/>
</dbReference>
<comment type="caution">
    <text evidence="7">The sequence shown here is derived from an EMBL/GenBank/DDBJ whole genome shotgun (WGS) entry which is preliminary data.</text>
</comment>
<name>A0ABW0NV66_9MICO</name>
<evidence type="ECO:0000259" key="5">
    <source>
        <dbReference type="Pfam" id="PF00389"/>
    </source>
</evidence>
<evidence type="ECO:0000256" key="4">
    <source>
        <dbReference type="RuleBase" id="RU003719"/>
    </source>
</evidence>
<dbReference type="PROSITE" id="PS00065">
    <property type="entry name" value="D_2_HYDROXYACID_DH_1"/>
    <property type="match status" value="1"/>
</dbReference>
<feature type="domain" description="D-isomer specific 2-hydroxyacid dehydrogenase NAD-binding" evidence="6">
    <location>
        <begin position="130"/>
        <end position="312"/>
    </location>
</feature>
<accession>A0ABW0NV66</accession>
<dbReference type="RefSeq" id="WP_386740912.1">
    <property type="nucleotide sequence ID" value="NZ_JBHSMG010000003.1"/>
</dbReference>
<dbReference type="PANTHER" id="PTHR43026">
    <property type="entry name" value="2-HYDROXYACID DEHYDROGENASE HOMOLOG 1-RELATED"/>
    <property type="match status" value="1"/>
</dbReference>
<dbReference type="InterPro" id="IPR029752">
    <property type="entry name" value="D-isomer_DH_CS1"/>
</dbReference>
<dbReference type="InterPro" id="IPR029753">
    <property type="entry name" value="D-isomer_DH_CS"/>
</dbReference>
<dbReference type="Proteomes" id="UP001596039">
    <property type="component" value="Unassembled WGS sequence"/>
</dbReference>
<evidence type="ECO:0000313" key="7">
    <source>
        <dbReference type="EMBL" id="MFC5503182.1"/>
    </source>
</evidence>
<feature type="domain" description="D-isomer specific 2-hydroxyacid dehydrogenase catalytic" evidence="5">
    <location>
        <begin position="48"/>
        <end position="336"/>
    </location>
</feature>
<dbReference type="InterPro" id="IPR036291">
    <property type="entry name" value="NAD(P)-bd_dom_sf"/>
</dbReference>
<dbReference type="SUPFAM" id="SSF51735">
    <property type="entry name" value="NAD(P)-binding Rossmann-fold domains"/>
    <property type="match status" value="1"/>
</dbReference>
<dbReference type="Gene3D" id="3.40.50.720">
    <property type="entry name" value="NAD(P)-binding Rossmann-like Domain"/>
    <property type="match status" value="2"/>
</dbReference>
<dbReference type="Pfam" id="PF02826">
    <property type="entry name" value="2-Hacid_dh_C"/>
    <property type="match status" value="1"/>
</dbReference>
<dbReference type="InterPro" id="IPR006139">
    <property type="entry name" value="D-isomer_2_OHA_DH_cat_dom"/>
</dbReference>
<sequence length="340" mass="37166">MGSKSASRSSAASIRESPDARPVVAFYGCDVDEAALLREKAPYFGITPVITAAAVSESTIELAGGHRCISVSHRSRITDAHLAALSRAGVEYISTRSIGHNHLDIDYARSVGITVEGVAYSPDSVADFTLMLMLMSLRHAKSIVRRTEVHDYRLHDSRGRELRDLTVGVVGTGRIGTAVIDRLRGFGCRVIAFDQRQKSPADYVTLDDLLRRSDVVTLHTPLDATTRHLLDAGRFEQMKPGAYLINTGRGGLVDTHALIAALESGRLGGAAVDVLEEEDGVFYADHRNRPIENEALMRLQQLPNAIVTPHTAYFTDHALNDTVVNSLVNCLRFERGLQHD</sequence>
<dbReference type="PROSITE" id="PS00670">
    <property type="entry name" value="D_2_HYDROXYACID_DH_2"/>
    <property type="match status" value="1"/>
</dbReference>
<dbReference type="PROSITE" id="PS00671">
    <property type="entry name" value="D_2_HYDROXYACID_DH_3"/>
    <property type="match status" value="1"/>
</dbReference>
<evidence type="ECO:0000313" key="8">
    <source>
        <dbReference type="Proteomes" id="UP001596039"/>
    </source>
</evidence>
<dbReference type="PANTHER" id="PTHR43026:SF1">
    <property type="entry name" value="2-HYDROXYACID DEHYDROGENASE HOMOLOG 1-RELATED"/>
    <property type="match status" value="1"/>
</dbReference>
<dbReference type="InterPro" id="IPR006140">
    <property type="entry name" value="D-isomer_DH_NAD-bd"/>
</dbReference>
<gene>
    <name evidence="7" type="ORF">ACFPJ4_13110</name>
</gene>
<dbReference type="Pfam" id="PF00389">
    <property type="entry name" value="2-Hacid_dh"/>
    <property type="match status" value="1"/>
</dbReference>
<evidence type="ECO:0000256" key="2">
    <source>
        <dbReference type="ARBA" id="ARBA00023002"/>
    </source>
</evidence>
<organism evidence="7 8">
    <name type="scientific">Lysinimonas soli</name>
    <dbReference type="NCBI Taxonomy" id="1074233"/>
    <lineage>
        <taxon>Bacteria</taxon>
        <taxon>Bacillati</taxon>
        <taxon>Actinomycetota</taxon>
        <taxon>Actinomycetes</taxon>
        <taxon>Micrococcales</taxon>
        <taxon>Microbacteriaceae</taxon>
        <taxon>Lysinimonas</taxon>
    </lineage>
</organism>
<reference evidence="8" key="1">
    <citation type="journal article" date="2019" name="Int. J. Syst. Evol. Microbiol.">
        <title>The Global Catalogue of Microorganisms (GCM) 10K type strain sequencing project: providing services to taxonomists for standard genome sequencing and annotation.</title>
        <authorList>
            <consortium name="The Broad Institute Genomics Platform"/>
            <consortium name="The Broad Institute Genome Sequencing Center for Infectious Disease"/>
            <person name="Wu L."/>
            <person name="Ma J."/>
        </authorList>
    </citation>
    <scope>NUCLEOTIDE SEQUENCE [LARGE SCALE GENOMIC DNA]</scope>
    <source>
        <strain evidence="8">CGMCC 4.6997</strain>
    </source>
</reference>
<protein>
    <submittedName>
        <fullName evidence="7">NAD(P)-dependent oxidoreductase</fullName>
    </submittedName>
</protein>
<evidence type="ECO:0000259" key="6">
    <source>
        <dbReference type="Pfam" id="PF02826"/>
    </source>
</evidence>
<evidence type="ECO:0000256" key="1">
    <source>
        <dbReference type="ARBA" id="ARBA00005854"/>
    </source>
</evidence>
<proteinExistence type="inferred from homology"/>
<dbReference type="EMBL" id="JBHSMG010000003">
    <property type="protein sequence ID" value="MFC5503182.1"/>
    <property type="molecule type" value="Genomic_DNA"/>
</dbReference>
<keyword evidence="3" id="KW-0520">NAD</keyword>
<comment type="similarity">
    <text evidence="1 4">Belongs to the D-isomer specific 2-hydroxyacid dehydrogenase family.</text>
</comment>